<proteinExistence type="predicted"/>
<dbReference type="PANTHER" id="PTHR47738:SF3">
    <property type="entry name" value="PHOSPHOTRANSFERASE SYSTEM MANNITOL_FRUCTOSE-SPECIFIC IIA DOMAIN CONTAINING PROTEIN"/>
    <property type="match status" value="1"/>
</dbReference>
<accession>A0A437UKU3</accession>
<dbReference type="Pfam" id="PF00359">
    <property type="entry name" value="PTS_EIIA_2"/>
    <property type="match status" value="1"/>
</dbReference>
<evidence type="ECO:0000259" key="1">
    <source>
        <dbReference type="PROSITE" id="PS51094"/>
    </source>
</evidence>
<evidence type="ECO:0000313" key="3">
    <source>
        <dbReference type="Proteomes" id="UP000288388"/>
    </source>
</evidence>
<organism evidence="2 3">
    <name type="scientific">Enterococcus avium</name>
    <name type="common">Streptococcus avium</name>
    <dbReference type="NCBI Taxonomy" id="33945"/>
    <lineage>
        <taxon>Bacteria</taxon>
        <taxon>Bacillati</taxon>
        <taxon>Bacillota</taxon>
        <taxon>Bacilli</taxon>
        <taxon>Lactobacillales</taxon>
        <taxon>Enterococcaceae</taxon>
        <taxon>Enterococcus</taxon>
    </lineage>
</organism>
<dbReference type="Proteomes" id="UP000288388">
    <property type="component" value="Unassembled WGS sequence"/>
</dbReference>
<feature type="domain" description="PTS EIIA type-2" evidence="1">
    <location>
        <begin position="6"/>
        <end position="153"/>
    </location>
</feature>
<dbReference type="InterPro" id="IPR002178">
    <property type="entry name" value="PTS_EIIA_type-2_dom"/>
</dbReference>
<reference evidence="2 3" key="1">
    <citation type="submission" date="2018-12" db="EMBL/GenBank/DDBJ databases">
        <title>A novel vanA-carrying plasmid in a clinical isolate of Enterococcus avium.</title>
        <authorList>
            <person name="Bernasconi O.J."/>
            <person name="Luzzaro F."/>
            <person name="Endimiani A."/>
        </authorList>
    </citation>
    <scope>NUCLEOTIDE SEQUENCE [LARGE SCALE GENOMIC DNA]</scope>
    <source>
        <strain evidence="2 3">LC0559/18</strain>
    </source>
</reference>
<dbReference type="EMBL" id="RYZS01000001">
    <property type="protein sequence ID" value="RVU94171.1"/>
    <property type="molecule type" value="Genomic_DNA"/>
</dbReference>
<evidence type="ECO:0000313" key="2">
    <source>
        <dbReference type="EMBL" id="RVU94171.1"/>
    </source>
</evidence>
<dbReference type="Gene3D" id="3.40.930.10">
    <property type="entry name" value="Mannitol-specific EII, Chain A"/>
    <property type="match status" value="1"/>
</dbReference>
<keyword evidence="2" id="KW-0762">Sugar transport</keyword>
<gene>
    <name evidence="2" type="ORF">EK398_04560</name>
</gene>
<dbReference type="SUPFAM" id="SSF55804">
    <property type="entry name" value="Phoshotransferase/anion transport protein"/>
    <property type="match status" value="1"/>
</dbReference>
<dbReference type="InterPro" id="IPR051541">
    <property type="entry name" value="PTS_SugarTrans_NitroReg"/>
</dbReference>
<keyword evidence="2" id="KW-0813">Transport</keyword>
<dbReference type="PROSITE" id="PS51094">
    <property type="entry name" value="PTS_EIIA_TYPE_2"/>
    <property type="match status" value="1"/>
</dbReference>
<dbReference type="InterPro" id="IPR016152">
    <property type="entry name" value="PTrfase/Anion_transptr"/>
</dbReference>
<sequence>MIIADKMFFPELVDVYEGTGTFDALIDYTAKKLTELGFIETTYQEALKEREKEYPTGLQTPSFAVAIPHTDPSHIKKPFIYILKLVESVTFGQMGTTDEFVNARYAFFLGFNKGEDQLQLLQNLMAMFMDQEIMRQLEEESSESEILKIVTQFFKTESEK</sequence>
<dbReference type="AlphaFoldDB" id="A0A437UKU3"/>
<name>A0A437UKU3_ENTAV</name>
<dbReference type="RefSeq" id="WP_127978394.1">
    <property type="nucleotide sequence ID" value="NZ_JBPFKW010000214.1"/>
</dbReference>
<protein>
    <submittedName>
        <fullName evidence="2">PTS sugar transporter subunit IIA</fullName>
    </submittedName>
</protein>
<dbReference type="PANTHER" id="PTHR47738">
    <property type="entry name" value="PTS SYSTEM FRUCTOSE-LIKE EIIA COMPONENT-RELATED"/>
    <property type="match status" value="1"/>
</dbReference>
<comment type="caution">
    <text evidence="2">The sequence shown here is derived from an EMBL/GenBank/DDBJ whole genome shotgun (WGS) entry which is preliminary data.</text>
</comment>
<dbReference type="CDD" id="cd00211">
    <property type="entry name" value="PTS_IIA_fru"/>
    <property type="match status" value="1"/>
</dbReference>